<evidence type="ECO:0000313" key="2">
    <source>
        <dbReference type="Proteomes" id="UP000306409"/>
    </source>
</evidence>
<proteinExistence type="predicted"/>
<dbReference type="Proteomes" id="UP000306409">
    <property type="component" value="Chromosome"/>
</dbReference>
<evidence type="ECO:0000313" key="1">
    <source>
        <dbReference type="EMBL" id="QNU66165.1"/>
    </source>
</evidence>
<dbReference type="SUPFAM" id="SSF56784">
    <property type="entry name" value="HAD-like"/>
    <property type="match status" value="1"/>
</dbReference>
<dbReference type="Gene3D" id="3.40.50.1110">
    <property type="entry name" value="SGNH hydrolase"/>
    <property type="match status" value="1"/>
</dbReference>
<dbReference type="KEGG" id="rher:EHE19_014955"/>
<dbReference type="EMBL" id="CP061336">
    <property type="protein sequence ID" value="QNU66165.1"/>
    <property type="molecule type" value="Genomic_DNA"/>
</dbReference>
<dbReference type="NCBIfam" id="TIGR01686">
    <property type="entry name" value="FkbH"/>
    <property type="match status" value="1"/>
</dbReference>
<reference evidence="1 2" key="1">
    <citation type="submission" date="2020-09" db="EMBL/GenBank/DDBJ databases">
        <title>Characterization and genome sequencing of Ruminiclostridium sp. nov. MA18.</title>
        <authorList>
            <person name="Rettenmaier R."/>
            <person name="Kowollik M.-L."/>
            <person name="Liebl W."/>
            <person name="Zverlov V."/>
        </authorList>
    </citation>
    <scope>NUCLEOTIDE SEQUENCE [LARGE SCALE GENOMIC DNA]</scope>
    <source>
        <strain evidence="1 2">MA18</strain>
    </source>
</reference>
<dbReference type="InterPro" id="IPR010033">
    <property type="entry name" value="HAD_SF_ppase_IIIC"/>
</dbReference>
<dbReference type="InterPro" id="IPR036514">
    <property type="entry name" value="SGNH_hydro_sf"/>
</dbReference>
<dbReference type="AlphaFoldDB" id="A0A4U7JJG5"/>
<dbReference type="NCBIfam" id="TIGR01681">
    <property type="entry name" value="HAD-SF-IIIC"/>
    <property type="match status" value="1"/>
</dbReference>
<gene>
    <name evidence="1" type="ORF">EHE19_014955</name>
</gene>
<dbReference type="Gene3D" id="3.40.50.1000">
    <property type="entry name" value="HAD superfamily/HAD-like"/>
    <property type="match status" value="1"/>
</dbReference>
<organism evidence="1 2">
    <name type="scientific">Ruminiclostridium herbifermentans</name>
    <dbReference type="NCBI Taxonomy" id="2488810"/>
    <lineage>
        <taxon>Bacteria</taxon>
        <taxon>Bacillati</taxon>
        <taxon>Bacillota</taxon>
        <taxon>Clostridia</taxon>
        <taxon>Eubacteriales</taxon>
        <taxon>Oscillospiraceae</taxon>
        <taxon>Ruminiclostridium</taxon>
    </lineage>
</organism>
<protein>
    <submittedName>
        <fullName evidence="1">HAD-IIIC family phosphatase</fullName>
    </submittedName>
</protein>
<keyword evidence="2" id="KW-1185">Reference proteome</keyword>
<dbReference type="InterPro" id="IPR023214">
    <property type="entry name" value="HAD_sf"/>
</dbReference>
<sequence length="617" mass="71799">MKSYHHMDYSEVVDILNNNKNNVLPTLNISVLRNITLEPILDTFLRYFMLEIGYKANVMFGDFDNILQEAVGKRPDLLNNNVDCVLVFLQLETLSNIISRNYLQCSQSEIENEKERIVNYITQTLNGIREQTQALILWCGFEVPMYPLAGIIDNQNNMYQIGTINWLNSQLNQILLSTNNAYYIDMNLCLARVGGRSFYDRRYWYAAHAPYSKEACREISFEIFKYIKTSKSKIKKCIVLDCDNVLWGGIVGEDSLLGIKLGNDSPGSAYYEFQQEILNLYNRGTILAICSKNNEEDVWEVFEKHPFMVLKREHISASRINWDDKVKNIISISQELNIGLDSIVFVDDSQYEIEMVNYALPQVETIHFEKNRAFEYRDIIASCGLFDVISITNEDKLRGQMYRTEAQRNKFAQKFTDMESYYNSLEMEVSIYFSNNSYIPRIAQLTQRTNQFNLTTKRYSEDDIKMFTESEDHDVICIELKDRFGNLGIVGASILKYENDQALIDTFLLSCRALGRKVEDVLLMECMKLSKLRCKKAIVGQYISSNKNMQVKDFYKNKGFLMIRNSEVSIYTYDLDSYTYEIPSFFKDIKTEVDLIRLKKIKTGKSEYKCIVINEVC</sequence>
<name>A0A4U7JJG5_9FIRM</name>
<dbReference type="InterPro" id="IPR010037">
    <property type="entry name" value="FkbH_domain"/>
</dbReference>
<dbReference type="RefSeq" id="WP_137696910.1">
    <property type="nucleotide sequence ID" value="NZ_CP061336.1"/>
</dbReference>
<dbReference type="OrthoDB" id="323926at2"/>
<dbReference type="InterPro" id="IPR036412">
    <property type="entry name" value="HAD-like_sf"/>
</dbReference>
<accession>A0A4U7JJG5</accession>